<protein>
    <recommendedName>
        <fullName evidence="5">Phospholipid/glycerol acyltransferase domain-containing protein</fullName>
    </recommendedName>
</protein>
<keyword evidence="4" id="KW-1133">Transmembrane helix</keyword>
<keyword evidence="3" id="KW-0012">Acyltransferase</keyword>
<accession>A0A1F6GQF9</accession>
<proteinExistence type="predicted"/>
<dbReference type="GO" id="GO:0003841">
    <property type="term" value="F:1-acylglycerol-3-phosphate O-acyltransferase activity"/>
    <property type="evidence" value="ECO:0007669"/>
    <property type="project" value="TreeGrafter"/>
</dbReference>
<dbReference type="PANTHER" id="PTHR10434">
    <property type="entry name" value="1-ACYL-SN-GLYCEROL-3-PHOSPHATE ACYLTRANSFERASE"/>
    <property type="match status" value="1"/>
</dbReference>
<keyword evidence="4" id="KW-0812">Transmembrane</keyword>
<sequence>MKPTLFVSPWVQAFMAPISRLGMFFFGWHFEGEFPKLRKYVLIGAPHTSNWDFVFMLFAAFILKQDFRWMGKDSIFRFPFGGLARWAGGISIDRSFHDHRVQKMIDTLKEAEDLILVIAPEGTRSKRDQWKTGFYHIALGAGVPVLPCWLDYSRKVGGIGTPYVLTGDKEQDLRFLQNLYRPHWAKYPELYTPPLRDKEPKEAK</sequence>
<reference evidence="6 7" key="1">
    <citation type="journal article" date="2016" name="Nat. Commun.">
        <title>Thousands of microbial genomes shed light on interconnected biogeochemical processes in an aquifer system.</title>
        <authorList>
            <person name="Anantharaman K."/>
            <person name="Brown C.T."/>
            <person name="Hug L.A."/>
            <person name="Sharon I."/>
            <person name="Castelle C.J."/>
            <person name="Probst A.J."/>
            <person name="Thomas B.C."/>
            <person name="Singh A."/>
            <person name="Wilkins M.J."/>
            <person name="Karaoz U."/>
            <person name="Brodie E.L."/>
            <person name="Williams K.H."/>
            <person name="Hubbard S.S."/>
            <person name="Banfield J.F."/>
        </authorList>
    </citation>
    <scope>NUCLEOTIDE SEQUENCE [LARGE SCALE GENOMIC DNA]</scope>
</reference>
<dbReference type="PANTHER" id="PTHR10434:SF9">
    <property type="entry name" value="PHOSPHOLIPID_GLYCEROL ACYLTRANSFERASE DOMAIN-CONTAINING PROTEIN"/>
    <property type="match status" value="1"/>
</dbReference>
<evidence type="ECO:0000256" key="2">
    <source>
        <dbReference type="ARBA" id="ARBA00022679"/>
    </source>
</evidence>
<dbReference type="Pfam" id="PF01553">
    <property type="entry name" value="Acyltransferase"/>
    <property type="match status" value="1"/>
</dbReference>
<keyword evidence="4" id="KW-0472">Membrane</keyword>
<evidence type="ECO:0000256" key="1">
    <source>
        <dbReference type="ARBA" id="ARBA00005189"/>
    </source>
</evidence>
<feature type="domain" description="Phospholipid/glycerol acyltransferase" evidence="5">
    <location>
        <begin position="41"/>
        <end position="153"/>
    </location>
</feature>
<dbReference type="SUPFAM" id="SSF69593">
    <property type="entry name" value="Glycerol-3-phosphate (1)-acyltransferase"/>
    <property type="match status" value="1"/>
</dbReference>
<evidence type="ECO:0000256" key="3">
    <source>
        <dbReference type="ARBA" id="ARBA00023315"/>
    </source>
</evidence>
<organism evidence="6 7">
    <name type="scientific">Candidatus Lambdaproteobacteria bacterium RIFOXYD2_FULL_56_26</name>
    <dbReference type="NCBI Taxonomy" id="1817773"/>
    <lineage>
        <taxon>Bacteria</taxon>
        <taxon>Pseudomonadati</taxon>
        <taxon>Pseudomonadota</taxon>
        <taxon>Candidatus Lambdaproteobacteria</taxon>
    </lineage>
</organism>
<gene>
    <name evidence="6" type="ORF">A2557_09190</name>
</gene>
<dbReference type="SMART" id="SM00563">
    <property type="entry name" value="PlsC"/>
    <property type="match status" value="1"/>
</dbReference>
<name>A0A1F6GQF9_9PROT</name>
<dbReference type="GO" id="GO:0006654">
    <property type="term" value="P:phosphatidic acid biosynthetic process"/>
    <property type="evidence" value="ECO:0007669"/>
    <property type="project" value="TreeGrafter"/>
</dbReference>
<comment type="pathway">
    <text evidence="1">Lipid metabolism.</text>
</comment>
<dbReference type="Proteomes" id="UP000177583">
    <property type="component" value="Unassembled WGS sequence"/>
</dbReference>
<evidence type="ECO:0000313" key="7">
    <source>
        <dbReference type="Proteomes" id="UP000177583"/>
    </source>
</evidence>
<dbReference type="EMBL" id="MFNF01000046">
    <property type="protein sequence ID" value="OGH00364.1"/>
    <property type="molecule type" value="Genomic_DNA"/>
</dbReference>
<evidence type="ECO:0000256" key="4">
    <source>
        <dbReference type="SAM" id="Phobius"/>
    </source>
</evidence>
<feature type="transmembrane region" description="Helical" evidence="4">
    <location>
        <begin position="40"/>
        <end position="63"/>
    </location>
</feature>
<dbReference type="InterPro" id="IPR002123">
    <property type="entry name" value="Plipid/glycerol_acylTrfase"/>
</dbReference>
<evidence type="ECO:0000313" key="6">
    <source>
        <dbReference type="EMBL" id="OGH00364.1"/>
    </source>
</evidence>
<dbReference type="AlphaFoldDB" id="A0A1F6GQF9"/>
<feature type="transmembrane region" description="Helical" evidence="4">
    <location>
        <begin position="7"/>
        <end position="28"/>
    </location>
</feature>
<evidence type="ECO:0000259" key="5">
    <source>
        <dbReference type="SMART" id="SM00563"/>
    </source>
</evidence>
<keyword evidence="2" id="KW-0808">Transferase</keyword>
<comment type="caution">
    <text evidence="6">The sequence shown here is derived from an EMBL/GenBank/DDBJ whole genome shotgun (WGS) entry which is preliminary data.</text>
</comment>